<organism evidence="3 4">
    <name type="scientific">Trypanosoma cruzi (strain CL Brener)</name>
    <dbReference type="NCBI Taxonomy" id="353153"/>
    <lineage>
        <taxon>Eukaryota</taxon>
        <taxon>Discoba</taxon>
        <taxon>Euglenozoa</taxon>
        <taxon>Kinetoplastea</taxon>
        <taxon>Metakinetoplastina</taxon>
        <taxon>Trypanosomatida</taxon>
        <taxon>Trypanosomatidae</taxon>
        <taxon>Trypanosoma</taxon>
        <taxon>Schizotrypanum</taxon>
    </lineage>
</organism>
<keyword evidence="4" id="KW-1185">Reference proteome</keyword>
<evidence type="ECO:0000256" key="2">
    <source>
        <dbReference type="SAM" id="SignalP"/>
    </source>
</evidence>
<sequence length="391" mass="39925">MAVMMTGRVLLVCVLCVLWCGSSRIAASGVYASGVEDSGRGGCMVSGVLGTNWSYTPSGCNKTVPMTALRSVFSVFAAEASTEQEDSETDTVPDSPSGDGPDSVSGSPVGSVVIGGSKVVDSTLGRLNVVPPDTRVAVASPPPSAPETDASLLHKVSQSTEKHNSSEKLVDLKTKTPAGTPPLSNQASKESLPTVKPESPTTSDSTVTVKGTDQISEEKLAVLQGPSTVNAGEDGKKAVTEIKPNTTTNTPDAAPTLSSEGDVTEQHGKDTDSPNFMNNANTGSSAETTASSFSKSGGIDAPKNESEDEGDAQRPKSKEPQEKPEDSNTNDAPTENETAPQTEKPFGSAQTNDTSKIGDSDGSTAVSHTTSPLLLLLLVVACAAAAAVVAA</sequence>
<feature type="region of interest" description="Disordered" evidence="1">
    <location>
        <begin position="155"/>
        <end position="368"/>
    </location>
</feature>
<dbReference type="GeneID" id="3545720"/>
<feature type="compositionally biased region" description="Acidic residues" evidence="1">
    <location>
        <begin position="82"/>
        <end position="91"/>
    </location>
</feature>
<feature type="compositionally biased region" description="Polar residues" evidence="1">
    <location>
        <begin position="182"/>
        <end position="191"/>
    </location>
</feature>
<reference evidence="3 4" key="1">
    <citation type="journal article" date="2005" name="Science">
        <title>The genome sequence of Trypanosoma cruzi, etiologic agent of Chagas disease.</title>
        <authorList>
            <person name="El-Sayed N.M."/>
            <person name="Myler P.J."/>
            <person name="Bartholomeu D.C."/>
            <person name="Nilsson D."/>
            <person name="Aggarwal G."/>
            <person name="Tran A.N."/>
            <person name="Ghedin E."/>
            <person name="Worthey E.A."/>
            <person name="Delcher A.L."/>
            <person name="Blandin G."/>
            <person name="Westenberger S.J."/>
            <person name="Caler E."/>
            <person name="Cerqueira G.C."/>
            <person name="Branche C."/>
            <person name="Haas B."/>
            <person name="Anupama A."/>
            <person name="Arner E."/>
            <person name="Aslund L."/>
            <person name="Attipoe P."/>
            <person name="Bontempi E."/>
            <person name="Bringaud F."/>
            <person name="Burton P."/>
            <person name="Cadag E."/>
            <person name="Campbell D.A."/>
            <person name="Carrington M."/>
            <person name="Crabtree J."/>
            <person name="Darban H."/>
            <person name="da Silveira J.F."/>
            <person name="de Jong P."/>
            <person name="Edwards K."/>
            <person name="Englund P.T."/>
            <person name="Fazelina G."/>
            <person name="Feldblyum T."/>
            <person name="Ferella M."/>
            <person name="Frasch A.C."/>
            <person name="Gull K."/>
            <person name="Horn D."/>
            <person name="Hou L."/>
            <person name="Huang Y."/>
            <person name="Kindlund E."/>
            <person name="Klingbeil M."/>
            <person name="Kluge S."/>
            <person name="Koo H."/>
            <person name="Lacerda D."/>
            <person name="Levin M.J."/>
            <person name="Lorenzi H."/>
            <person name="Louie T."/>
            <person name="Machado C.R."/>
            <person name="McCulloch R."/>
            <person name="McKenna A."/>
            <person name="Mizuno Y."/>
            <person name="Mottram J.C."/>
            <person name="Nelson S."/>
            <person name="Ochaya S."/>
            <person name="Osoegawa K."/>
            <person name="Pai G."/>
            <person name="Parsons M."/>
            <person name="Pentony M."/>
            <person name="Pettersson U."/>
            <person name="Pop M."/>
            <person name="Ramirez J.L."/>
            <person name="Rinta J."/>
            <person name="Robertson L."/>
            <person name="Salzberg S.L."/>
            <person name="Sanchez D.O."/>
            <person name="Seyler A."/>
            <person name="Sharma R."/>
            <person name="Shetty J."/>
            <person name="Simpson A.J."/>
            <person name="Sisk E."/>
            <person name="Tammi M.T."/>
            <person name="Tarleton R."/>
            <person name="Teixeira S."/>
            <person name="Van Aken S."/>
            <person name="Vogt C."/>
            <person name="Ward P.N."/>
            <person name="Wickstead B."/>
            <person name="Wortman J."/>
            <person name="White O."/>
            <person name="Fraser C.M."/>
            <person name="Stuart K.D."/>
            <person name="Andersson B."/>
        </authorList>
    </citation>
    <scope>NUCLEOTIDE SEQUENCE [LARGE SCALE GENOMIC DNA]</scope>
    <source>
        <strain evidence="3 4">CL Brener</strain>
    </source>
</reference>
<accession>Q4DIL8</accession>
<feature type="compositionally biased region" description="Polar residues" evidence="1">
    <location>
        <begin position="199"/>
        <end position="214"/>
    </location>
</feature>
<feature type="chain" id="PRO_5004236516" evidence="2">
    <location>
        <begin position="28"/>
        <end position="391"/>
    </location>
</feature>
<feature type="compositionally biased region" description="Low complexity" evidence="1">
    <location>
        <begin position="244"/>
        <end position="256"/>
    </location>
</feature>
<dbReference type="KEGG" id="tcr:510201.20"/>
<evidence type="ECO:0000256" key="1">
    <source>
        <dbReference type="SAM" id="MobiDB-lite"/>
    </source>
</evidence>
<feature type="region of interest" description="Disordered" evidence="1">
    <location>
        <begin position="80"/>
        <end position="112"/>
    </location>
</feature>
<feature type="compositionally biased region" description="Polar residues" evidence="1">
    <location>
        <begin position="327"/>
        <end position="341"/>
    </location>
</feature>
<evidence type="ECO:0000313" key="4">
    <source>
        <dbReference type="Proteomes" id="UP000002296"/>
    </source>
</evidence>
<feature type="compositionally biased region" description="Basic and acidic residues" evidence="1">
    <location>
        <begin position="160"/>
        <end position="174"/>
    </location>
</feature>
<gene>
    <name evidence="3" type="ORF">Tc00.1047053510201.20</name>
</gene>
<feature type="compositionally biased region" description="Polar residues" evidence="1">
    <location>
        <begin position="273"/>
        <end position="295"/>
    </location>
</feature>
<dbReference type="PaxDb" id="353153-Q4DIL8"/>
<comment type="caution">
    <text evidence="3">The sequence shown here is derived from an EMBL/GenBank/DDBJ whole genome shotgun (WGS) entry which is preliminary data.</text>
</comment>
<name>Q4DIL8_TRYCC</name>
<feature type="signal peptide" evidence="2">
    <location>
        <begin position="1"/>
        <end position="27"/>
    </location>
</feature>
<dbReference type="STRING" id="353153.Q4DIL8"/>
<proteinExistence type="predicted"/>
<dbReference type="InParanoid" id="Q4DIL8"/>
<feature type="compositionally biased region" description="Low complexity" evidence="1">
    <location>
        <begin position="92"/>
        <end position="112"/>
    </location>
</feature>
<dbReference type="RefSeq" id="XP_814220.1">
    <property type="nucleotide sequence ID" value="XM_809127.1"/>
</dbReference>
<protein>
    <submittedName>
        <fullName evidence="3">Mucin-associated surface protein (MASP), putative</fullName>
    </submittedName>
</protein>
<dbReference type="AlphaFoldDB" id="Q4DIL8"/>
<feature type="compositionally biased region" description="Basic and acidic residues" evidence="1">
    <location>
        <begin position="311"/>
        <end position="326"/>
    </location>
</feature>
<feature type="compositionally biased region" description="Polar residues" evidence="1">
    <location>
        <begin position="348"/>
        <end position="368"/>
    </location>
</feature>
<dbReference type="EMBL" id="AAHK01000440">
    <property type="protein sequence ID" value="EAN92369.1"/>
    <property type="molecule type" value="Genomic_DNA"/>
</dbReference>
<keyword evidence="2" id="KW-0732">Signal</keyword>
<evidence type="ECO:0000313" key="3">
    <source>
        <dbReference type="EMBL" id="EAN92369.1"/>
    </source>
</evidence>
<dbReference type="Proteomes" id="UP000002296">
    <property type="component" value="Unassembled WGS sequence"/>
</dbReference>